<feature type="compositionally biased region" description="Polar residues" evidence="1">
    <location>
        <begin position="156"/>
        <end position="169"/>
    </location>
</feature>
<proteinExistence type="predicted"/>
<dbReference type="GeneID" id="36326400"/>
<feature type="region of interest" description="Disordered" evidence="1">
    <location>
        <begin position="365"/>
        <end position="384"/>
    </location>
</feature>
<evidence type="ECO:0000313" key="2">
    <source>
        <dbReference type="EMBL" id="OSX57190.1"/>
    </source>
</evidence>
<feature type="region of interest" description="Disordered" evidence="1">
    <location>
        <begin position="454"/>
        <end position="493"/>
    </location>
</feature>
<feature type="region of interest" description="Disordered" evidence="1">
    <location>
        <begin position="327"/>
        <end position="350"/>
    </location>
</feature>
<evidence type="ECO:0000313" key="3">
    <source>
        <dbReference type="Proteomes" id="UP000194127"/>
    </source>
</evidence>
<keyword evidence="3" id="KW-1185">Reference proteome</keyword>
<organism evidence="2 3">
    <name type="scientific">Postia placenta MAD-698-R-SB12</name>
    <dbReference type="NCBI Taxonomy" id="670580"/>
    <lineage>
        <taxon>Eukaryota</taxon>
        <taxon>Fungi</taxon>
        <taxon>Dikarya</taxon>
        <taxon>Basidiomycota</taxon>
        <taxon>Agaricomycotina</taxon>
        <taxon>Agaricomycetes</taxon>
        <taxon>Polyporales</taxon>
        <taxon>Adustoporiaceae</taxon>
        <taxon>Rhodonia</taxon>
    </lineage>
</organism>
<dbReference type="RefSeq" id="XP_024333984.1">
    <property type="nucleotide sequence ID" value="XM_024481450.1"/>
</dbReference>
<sequence>MHTPSKAASTSSAGQAVVVIPREPSLLPCAWPSLCAPALHAGLPSLPPLSLTSATRDRPLASKATSAARNGARACILPASTIRRREPGLSVPRRASAHTDLGPSRARASDARRGILQGTAQILSSVGHRDRRQTVSTQTRADDRPRARLRRRHQTSRLQTTANTSCSVSHRSMDPGRAYHLCPAPPHSFSCCPLDDARALTIISLTYVVQPSVIDFPVTIYSQIYADVPHAHSSTTTHLDVCPQPRLRSIAAADIPNSSLRPPHATRQPGTETTALACIKPLPVLQGNNNGANRRRKSSAQIPGDCILLPPVLQSDDEDADGLHRRAASEMRTPADHTSRPPRPRPRTWARSFCLTQTDTLADVRTRQRRPRRTQRPRAIDAAPARAHPRICAIRVRATVIRATPRALIGILAPRGCARHAVPLTTRARAGLPSSRDAPHELPARAAAARVPLLDSGGGEHLDTGGADGARPSINTSQAGEPAHTARASATRARNQVALLPQRRVLTAGQDVPQPGAEERHTAAVADTIESSRRLGAQQNTSSRALQHVYSSESTVAKPSASVCMPQVCGRALPVPTPALCTTPPPPSSGLMRTPGPRPHEPRATVGGVADGARVRAQSPALGQDVLPMPSRAPAAAAALLQMHIKV</sequence>
<evidence type="ECO:0000256" key="1">
    <source>
        <dbReference type="SAM" id="MobiDB-lite"/>
    </source>
</evidence>
<accession>A0A1X6MLF5</accession>
<dbReference type="EMBL" id="KZ110609">
    <property type="protein sequence ID" value="OSX57190.1"/>
    <property type="molecule type" value="Genomic_DNA"/>
</dbReference>
<feature type="compositionally biased region" description="Basic and acidic residues" evidence="1">
    <location>
        <begin position="327"/>
        <end position="339"/>
    </location>
</feature>
<reference evidence="2 3" key="1">
    <citation type="submission" date="2017-04" db="EMBL/GenBank/DDBJ databases">
        <title>Genome Sequence of the Model Brown-Rot Fungus Postia placenta SB12.</title>
        <authorList>
            <consortium name="DOE Joint Genome Institute"/>
            <person name="Gaskell J."/>
            <person name="Kersten P."/>
            <person name="Larrondo L.F."/>
            <person name="Canessa P."/>
            <person name="Martinez D."/>
            <person name="Hibbett D."/>
            <person name="Schmoll M."/>
            <person name="Kubicek C.P."/>
            <person name="Martinez A.T."/>
            <person name="Yadav J."/>
            <person name="Master E."/>
            <person name="Magnuson J.K."/>
            <person name="James T."/>
            <person name="Yaver D."/>
            <person name="Berka R."/>
            <person name="Labutti K."/>
            <person name="Lipzen A."/>
            <person name="Aerts A."/>
            <person name="Barry K."/>
            <person name="Henrissat B."/>
            <person name="Blanchette R."/>
            <person name="Grigoriev I."/>
            <person name="Cullen D."/>
        </authorList>
    </citation>
    <scope>NUCLEOTIDE SEQUENCE [LARGE SCALE GENOMIC DNA]</scope>
    <source>
        <strain evidence="2 3">MAD-698-R-SB12</strain>
    </source>
</reference>
<name>A0A1X6MLF5_9APHY</name>
<gene>
    <name evidence="2" type="ORF">POSPLADRAFT_1061890</name>
</gene>
<feature type="region of interest" description="Disordered" evidence="1">
    <location>
        <begin position="78"/>
        <end position="169"/>
    </location>
</feature>
<dbReference type="Proteomes" id="UP000194127">
    <property type="component" value="Unassembled WGS sequence"/>
</dbReference>
<feature type="compositionally biased region" description="Low complexity" evidence="1">
    <location>
        <begin position="483"/>
        <end position="493"/>
    </location>
</feature>
<dbReference type="AlphaFoldDB" id="A0A1X6MLF5"/>
<protein>
    <submittedName>
        <fullName evidence="2">Uncharacterized protein</fullName>
    </submittedName>
</protein>
<feature type="compositionally biased region" description="Basic residues" evidence="1">
    <location>
        <begin position="367"/>
        <end position="376"/>
    </location>
</feature>